<dbReference type="EMBL" id="CP094326">
    <property type="protein sequence ID" value="UNY98594.1"/>
    <property type="molecule type" value="Genomic_DNA"/>
</dbReference>
<feature type="transmembrane region" description="Helical" evidence="1">
    <location>
        <begin position="86"/>
        <end position="106"/>
    </location>
</feature>
<keyword evidence="1" id="KW-0812">Transmembrane</keyword>
<organism evidence="2 3">
    <name type="scientific">Zhouia spongiae</name>
    <dbReference type="NCBI Taxonomy" id="2202721"/>
    <lineage>
        <taxon>Bacteria</taxon>
        <taxon>Pseudomonadati</taxon>
        <taxon>Bacteroidota</taxon>
        <taxon>Flavobacteriia</taxon>
        <taxon>Flavobacteriales</taxon>
        <taxon>Flavobacteriaceae</taxon>
        <taxon>Zhouia</taxon>
    </lineage>
</organism>
<keyword evidence="1" id="KW-0472">Membrane</keyword>
<dbReference type="Proteomes" id="UP000829476">
    <property type="component" value="Chromosome"/>
</dbReference>
<evidence type="ECO:0000256" key="1">
    <source>
        <dbReference type="SAM" id="Phobius"/>
    </source>
</evidence>
<evidence type="ECO:0000313" key="2">
    <source>
        <dbReference type="EMBL" id="UNY98594.1"/>
    </source>
</evidence>
<proteinExistence type="predicted"/>
<sequence>MKTLKQILTYLIWIAISLLLGIVYMRMVLGPNHISDGGVWYLLHLFYDYALFHIGVRVGAVIALLFILLDIFLLQKMLKHSIKSTVIRLGLLLLITALVAGIHYVLEKVIDVI</sequence>
<name>A0ABY3YL83_9FLAO</name>
<reference evidence="2 3" key="1">
    <citation type="journal article" date="2018" name="Int. J. Syst. Evol. Microbiol.">
        <title>Zhouia spongiae sp. nov., isolated from a marine sponge.</title>
        <authorList>
            <person name="Zhuang L."/>
            <person name="Lin B."/>
            <person name="Qin F."/>
            <person name="Luo L."/>
        </authorList>
    </citation>
    <scope>NUCLEOTIDE SEQUENCE [LARGE SCALE GENOMIC DNA]</scope>
    <source>
        <strain evidence="2 3">HN-Y44</strain>
    </source>
</reference>
<keyword evidence="1" id="KW-1133">Transmembrane helix</keyword>
<keyword evidence="3" id="KW-1185">Reference proteome</keyword>
<feature type="transmembrane region" description="Helical" evidence="1">
    <location>
        <begin position="7"/>
        <end position="29"/>
    </location>
</feature>
<feature type="transmembrane region" description="Helical" evidence="1">
    <location>
        <begin position="49"/>
        <end position="74"/>
    </location>
</feature>
<protein>
    <submittedName>
        <fullName evidence="2">Uncharacterized protein</fullName>
    </submittedName>
</protein>
<evidence type="ECO:0000313" key="3">
    <source>
        <dbReference type="Proteomes" id="UP000829476"/>
    </source>
</evidence>
<gene>
    <name evidence="2" type="ORF">MQE36_16125</name>
</gene>
<accession>A0ABY3YL83</accession>
<dbReference type="RefSeq" id="WP_242937000.1">
    <property type="nucleotide sequence ID" value="NZ_CP094326.1"/>
</dbReference>